<comment type="caution">
    <text evidence="1">The sequence shown here is derived from an EMBL/GenBank/DDBJ whole genome shotgun (WGS) entry which is preliminary data.</text>
</comment>
<evidence type="ECO:0000313" key="2">
    <source>
        <dbReference type="Proteomes" id="UP001546774"/>
    </source>
</evidence>
<evidence type="ECO:0000313" key="1">
    <source>
        <dbReference type="EMBL" id="MEQ2553635.1"/>
    </source>
</evidence>
<keyword evidence="2" id="KW-1185">Reference proteome</keyword>
<name>A0ABV1H1Q7_9FIRM</name>
<sequence length="124" mass="14453">MLIVALQDDIDNLYAIWNTVADRFLGVNLGKYEAVGIIMDYKGDYTFEEALDRVEHPQPFKDIAKCLCEELNRDDNKVENAIQYLKDVSWKIGTTGVEYLSERDGQKMREYINVLENRIDELEQ</sequence>
<reference evidence="1" key="1">
    <citation type="submission" date="2024-03" db="EMBL/GenBank/DDBJ databases">
        <title>Human intestinal bacterial collection.</title>
        <authorList>
            <person name="Pauvert C."/>
            <person name="Hitch T.C.A."/>
            <person name="Clavel T."/>
        </authorList>
    </citation>
    <scope>NUCLEOTIDE SEQUENCE [LARGE SCALE GENOMIC DNA]</scope>
    <source>
        <strain evidence="1">CLA-AA-H89B</strain>
    </source>
</reference>
<proteinExistence type="predicted"/>
<dbReference type="EMBL" id="JBBMFS010000001">
    <property type="protein sequence ID" value="MEQ2553635.1"/>
    <property type="molecule type" value="Genomic_DNA"/>
</dbReference>
<organism evidence="1 2">
    <name type="scientific">Lachnospira intestinalis</name>
    <dbReference type="NCBI Taxonomy" id="3133158"/>
    <lineage>
        <taxon>Bacteria</taxon>
        <taxon>Bacillati</taxon>
        <taxon>Bacillota</taxon>
        <taxon>Clostridia</taxon>
        <taxon>Lachnospirales</taxon>
        <taxon>Lachnospiraceae</taxon>
        <taxon>Lachnospira</taxon>
    </lineage>
</organism>
<gene>
    <name evidence="1" type="ORF">WMO37_01215</name>
</gene>
<dbReference type="Proteomes" id="UP001546774">
    <property type="component" value="Unassembled WGS sequence"/>
</dbReference>
<accession>A0ABV1H1Q7</accession>
<protein>
    <submittedName>
        <fullName evidence="1">Uncharacterized protein</fullName>
    </submittedName>
</protein>